<keyword evidence="3" id="KW-1185">Reference proteome</keyword>
<reference evidence="3" key="1">
    <citation type="journal article" date="2010" name="Stand. Genomic Sci.">
        <title>Complete genome sequence of 'Thermobaculum terrenum' type strain (YNP1).</title>
        <authorList>
            <person name="Kiss H."/>
            <person name="Cleland D."/>
            <person name="Lapidus A."/>
            <person name="Lucas S."/>
            <person name="Glavina Del Rio T."/>
            <person name="Nolan M."/>
            <person name="Tice H."/>
            <person name="Han C."/>
            <person name="Goodwin L."/>
            <person name="Pitluck S."/>
            <person name="Liolios K."/>
            <person name="Ivanova N."/>
            <person name="Mavromatis K."/>
            <person name="Ovchinnikova G."/>
            <person name="Pati A."/>
            <person name="Chen A."/>
            <person name="Palaniappan K."/>
            <person name="Land M."/>
            <person name="Hauser L."/>
            <person name="Chang Y."/>
            <person name="Jeffries C."/>
            <person name="Lu M."/>
            <person name="Brettin T."/>
            <person name="Detter J."/>
            <person name="Goker M."/>
            <person name="Tindall B."/>
            <person name="Beck B."/>
            <person name="McDermott T."/>
            <person name="Woyke T."/>
            <person name="Bristow J."/>
            <person name="Eisen J."/>
            <person name="Markowitz V."/>
            <person name="Hugenholtz P."/>
            <person name="Kyrpides N."/>
            <person name="Klenk H."/>
            <person name="Cheng J."/>
        </authorList>
    </citation>
    <scope>NUCLEOTIDE SEQUENCE [LARGE SCALE GENOMIC DNA]</scope>
    <source>
        <strain evidence="3">ATCC BAA-798 / YNP1</strain>
    </source>
</reference>
<dbReference type="KEGG" id="ttr:Tter_0623"/>
<dbReference type="RefSeq" id="WP_012874576.1">
    <property type="nucleotide sequence ID" value="NC_013525.1"/>
</dbReference>
<dbReference type="EMBL" id="CP001825">
    <property type="protein sequence ID" value="ACZ41541.1"/>
    <property type="molecule type" value="Genomic_DNA"/>
</dbReference>
<dbReference type="HOGENOM" id="CLU_1260962_0_0_0"/>
<dbReference type="Proteomes" id="UP000000323">
    <property type="component" value="Chromosome 1"/>
</dbReference>
<evidence type="ECO:0000313" key="2">
    <source>
        <dbReference type="EMBL" id="ACZ41541.1"/>
    </source>
</evidence>
<evidence type="ECO:0000313" key="3">
    <source>
        <dbReference type="Proteomes" id="UP000000323"/>
    </source>
</evidence>
<feature type="compositionally biased region" description="Low complexity" evidence="1">
    <location>
        <begin position="47"/>
        <end position="62"/>
    </location>
</feature>
<gene>
    <name evidence="2" type="ordered locus">Tter_0623</name>
</gene>
<feature type="region of interest" description="Disordered" evidence="1">
    <location>
        <begin position="36"/>
        <end position="71"/>
    </location>
</feature>
<organism evidence="2 3">
    <name type="scientific">Thermobaculum terrenum (strain ATCC BAA-798 / CCMEE 7001 / YNP1)</name>
    <dbReference type="NCBI Taxonomy" id="525904"/>
    <lineage>
        <taxon>Bacteria</taxon>
        <taxon>Bacillati</taxon>
        <taxon>Chloroflexota</taxon>
        <taxon>Chloroflexia</taxon>
        <taxon>Candidatus Thermobaculales</taxon>
        <taxon>Candidatus Thermobaculaceae</taxon>
        <taxon>Thermobaculum</taxon>
    </lineage>
</organism>
<proteinExistence type="predicted"/>
<sequence length="181" mass="19110">MGRTPEHGLVIIALVLAGIAAIAIVTSSGTQDARQQAGQLGASIELTAEPTRTPPASTSSPEWIPPTPDPTQVAKATTQEALIEWAKKTAQSMGEPSPSLVDVRETTFAGALKLLGLHPQPTDPPDDHPVYVLRMKGKFKPYHSIGAVDATPVPGVMHMIIDAKTGYTLRIGYIESSDANP</sequence>
<evidence type="ECO:0000256" key="1">
    <source>
        <dbReference type="SAM" id="MobiDB-lite"/>
    </source>
</evidence>
<name>D1CF35_THET1</name>
<protein>
    <submittedName>
        <fullName evidence="2">Uncharacterized protein</fullName>
    </submittedName>
</protein>
<dbReference type="STRING" id="525904.Tter_0623"/>
<accession>D1CF35</accession>
<dbReference type="AlphaFoldDB" id="D1CF35"/>